<evidence type="ECO:0000256" key="2">
    <source>
        <dbReference type="SAM" id="Coils"/>
    </source>
</evidence>
<dbReference type="InterPro" id="IPR011990">
    <property type="entry name" value="TPR-like_helical_dom_sf"/>
</dbReference>
<dbReference type="InterPro" id="IPR019734">
    <property type="entry name" value="TPR_rpt"/>
</dbReference>
<dbReference type="Proteomes" id="UP001320603">
    <property type="component" value="Chromosome"/>
</dbReference>
<evidence type="ECO:0000313" key="4">
    <source>
        <dbReference type="EMBL" id="WWV65723.1"/>
    </source>
</evidence>
<keyword evidence="2" id="KW-0175">Coiled coil</keyword>
<protein>
    <recommendedName>
        <fullName evidence="6">Tetratricopeptide repeat protein</fullName>
    </recommendedName>
</protein>
<evidence type="ECO:0000256" key="3">
    <source>
        <dbReference type="SAM" id="Phobius"/>
    </source>
</evidence>
<accession>A0ABZ2IK23</accession>
<gene>
    <name evidence="4" type="ORF">NEE14_012060</name>
</gene>
<name>A0ABZ2IK23_9BACT</name>
<keyword evidence="3" id="KW-0812">Transmembrane</keyword>
<dbReference type="Pfam" id="PF13181">
    <property type="entry name" value="TPR_8"/>
    <property type="match status" value="1"/>
</dbReference>
<feature type="repeat" description="TPR" evidence="1">
    <location>
        <begin position="100"/>
        <end position="133"/>
    </location>
</feature>
<dbReference type="PANTHER" id="PTHR10098:SF106">
    <property type="entry name" value="TETRATRICOPEPTIDE REPEAT PROTEIN 28-LIKE PROTEIN"/>
    <property type="match status" value="1"/>
</dbReference>
<sequence>MKSCITLFICLCLSACGFQKEYPEAMRQAIRCLETDPDSALFYLSSVDSILSEEPEETRMYHALLTLRAEDKLYIRQTSDSIILPIVSYYDKQGDPDKQLEAYYMLGRVYRTLGDSPRSLQAFQQAAEISHECDRPELSGRLYEQMSYLFAYQELYSEAIQATKVSYRIYEKHGDARGVSVSLRNIARIFDKYQQIDSMAYYYQRAYNTALIAQDSIATNLILNEYISAFMDHGMIDKGAALIHKLPQEIKNKNPIALYSQGKICLHAGQLDSASMYFRKSLQQKASLDVQREVYRQFASLSEKQGDLVQALRYERKSSQLKDSIARRTQTEAIYKIHTLYNYQQIEQEKDRLLLQTERQQKLLYLALFILLGLGILVSRGIRRFKQYRQNVAEQEKKLADLRLELEREKDTEQEQKHEIQKNQTQIKELELLIEAAQKERDKKTETCQHLQYQITQLEISNRHIQLYMDEKVLARQEKELRKQEMRQTPIYLWFHEEKHWDHVPENAPQWEELRDLIKQCFPQFIPRLHTLYPKISEIELRTCFLLKLEVPLKAFPKIMNKGNASAISNLRTRLYKKFFNKDGSATDLDKFIADL</sequence>
<reference evidence="4 5" key="1">
    <citation type="submission" date="2024-02" db="EMBL/GenBank/DDBJ databases">
        <title>Whole genome sequencing of Parabacteroides sp. AD58.</title>
        <authorList>
            <person name="Chaplin A.V."/>
            <person name="Pikina A.P."/>
            <person name="Sokolova S.R."/>
            <person name="Korostin D.O."/>
            <person name="Efimov B.A."/>
        </authorList>
    </citation>
    <scope>NUCLEOTIDE SEQUENCE [LARGE SCALE GENOMIC DNA]</scope>
    <source>
        <strain evidence="4 5">AD58</strain>
    </source>
</reference>
<dbReference type="PANTHER" id="PTHR10098">
    <property type="entry name" value="RAPSYN-RELATED"/>
    <property type="match status" value="1"/>
</dbReference>
<proteinExistence type="predicted"/>
<feature type="coiled-coil region" evidence="2">
    <location>
        <begin position="343"/>
        <end position="454"/>
    </location>
</feature>
<dbReference type="RefSeq" id="WP_251966709.1">
    <property type="nucleotide sequence ID" value="NZ_CP146284.1"/>
</dbReference>
<organism evidence="4 5">
    <name type="scientific">Parabacteroides absconsus</name>
    <dbReference type="NCBI Taxonomy" id="2951805"/>
    <lineage>
        <taxon>Bacteria</taxon>
        <taxon>Pseudomonadati</taxon>
        <taxon>Bacteroidota</taxon>
        <taxon>Bacteroidia</taxon>
        <taxon>Bacteroidales</taxon>
        <taxon>Tannerellaceae</taxon>
        <taxon>Parabacteroides</taxon>
    </lineage>
</organism>
<dbReference type="SMART" id="SM00028">
    <property type="entry name" value="TPR"/>
    <property type="match status" value="3"/>
</dbReference>
<keyword evidence="3" id="KW-0472">Membrane</keyword>
<dbReference type="Gene3D" id="1.25.40.10">
    <property type="entry name" value="Tetratricopeptide repeat domain"/>
    <property type="match status" value="2"/>
</dbReference>
<feature type="transmembrane region" description="Helical" evidence="3">
    <location>
        <begin position="363"/>
        <end position="382"/>
    </location>
</feature>
<keyword evidence="1" id="KW-0802">TPR repeat</keyword>
<dbReference type="EMBL" id="CP146284">
    <property type="protein sequence ID" value="WWV65723.1"/>
    <property type="molecule type" value="Genomic_DNA"/>
</dbReference>
<evidence type="ECO:0000256" key="1">
    <source>
        <dbReference type="PROSITE-ProRule" id="PRU00339"/>
    </source>
</evidence>
<evidence type="ECO:0008006" key="6">
    <source>
        <dbReference type="Google" id="ProtNLM"/>
    </source>
</evidence>
<evidence type="ECO:0000313" key="5">
    <source>
        <dbReference type="Proteomes" id="UP001320603"/>
    </source>
</evidence>
<keyword evidence="5" id="KW-1185">Reference proteome</keyword>
<keyword evidence="3" id="KW-1133">Transmembrane helix</keyword>
<dbReference type="PROSITE" id="PS50005">
    <property type="entry name" value="TPR"/>
    <property type="match status" value="1"/>
</dbReference>
<dbReference type="SUPFAM" id="SSF48452">
    <property type="entry name" value="TPR-like"/>
    <property type="match status" value="1"/>
</dbReference>